<evidence type="ECO:0000256" key="1">
    <source>
        <dbReference type="ARBA" id="ARBA00005915"/>
    </source>
</evidence>
<evidence type="ECO:0000313" key="10">
    <source>
        <dbReference type="EMBL" id="HIZ71615.1"/>
    </source>
</evidence>
<evidence type="ECO:0000256" key="4">
    <source>
        <dbReference type="ARBA" id="ARBA00022801"/>
    </source>
</evidence>
<proteinExistence type="inferred from homology"/>
<dbReference type="Pfam" id="PF02272">
    <property type="entry name" value="DHHA1"/>
    <property type="match status" value="1"/>
</dbReference>
<dbReference type="GO" id="GO:0006281">
    <property type="term" value="P:DNA repair"/>
    <property type="evidence" value="ECO:0007669"/>
    <property type="project" value="InterPro"/>
</dbReference>
<comment type="caution">
    <text evidence="10">The sequence shown here is derived from an EMBL/GenBank/DDBJ whole genome shotgun (WGS) entry which is preliminary data.</text>
</comment>
<dbReference type="Pfam" id="PF10141">
    <property type="entry name" value="ssDNA-exonuc_C"/>
    <property type="match status" value="1"/>
</dbReference>
<dbReference type="InterPro" id="IPR018779">
    <property type="entry name" value="RecJ_C"/>
</dbReference>
<dbReference type="InterPro" id="IPR051673">
    <property type="entry name" value="SSDNA_exonuclease_RecJ"/>
</dbReference>
<dbReference type="EMBL" id="DXAZ01000123">
    <property type="protein sequence ID" value="HIZ71615.1"/>
    <property type="molecule type" value="Genomic_DNA"/>
</dbReference>
<evidence type="ECO:0000313" key="11">
    <source>
        <dbReference type="Proteomes" id="UP000824106"/>
    </source>
</evidence>
<keyword evidence="5 10" id="KW-0269">Exonuclease</keyword>
<dbReference type="GO" id="GO:0006310">
    <property type="term" value="P:DNA recombination"/>
    <property type="evidence" value="ECO:0007669"/>
    <property type="project" value="InterPro"/>
</dbReference>
<feature type="domain" description="DHHA1" evidence="7">
    <location>
        <begin position="345"/>
        <end position="440"/>
    </location>
</feature>
<keyword evidence="3" id="KW-0540">Nuclease</keyword>
<evidence type="ECO:0000259" key="6">
    <source>
        <dbReference type="Pfam" id="PF01368"/>
    </source>
</evidence>
<dbReference type="InterPro" id="IPR001667">
    <property type="entry name" value="DDH_dom"/>
</dbReference>
<reference evidence="10" key="2">
    <citation type="submission" date="2021-04" db="EMBL/GenBank/DDBJ databases">
        <authorList>
            <person name="Gilroy R."/>
        </authorList>
    </citation>
    <scope>NUCLEOTIDE SEQUENCE</scope>
    <source>
        <strain evidence="10">CHK169-4300</strain>
    </source>
</reference>
<dbReference type="InterPro" id="IPR004610">
    <property type="entry name" value="RecJ"/>
</dbReference>
<feature type="domain" description="Single-stranded-DNA-specific exonuclease RecJ C-terminal" evidence="8">
    <location>
        <begin position="565"/>
        <end position="760"/>
    </location>
</feature>
<evidence type="ECO:0000256" key="5">
    <source>
        <dbReference type="ARBA" id="ARBA00022839"/>
    </source>
</evidence>
<dbReference type="GO" id="GO:0003676">
    <property type="term" value="F:nucleic acid binding"/>
    <property type="evidence" value="ECO:0007669"/>
    <property type="project" value="InterPro"/>
</dbReference>
<dbReference type="Proteomes" id="UP000824106">
    <property type="component" value="Unassembled WGS sequence"/>
</dbReference>
<evidence type="ECO:0000259" key="9">
    <source>
        <dbReference type="Pfam" id="PF17768"/>
    </source>
</evidence>
<dbReference type="Pfam" id="PF17768">
    <property type="entry name" value="RecJ_OB"/>
    <property type="match status" value="1"/>
</dbReference>
<evidence type="ECO:0000259" key="8">
    <source>
        <dbReference type="Pfam" id="PF10141"/>
    </source>
</evidence>
<evidence type="ECO:0000256" key="3">
    <source>
        <dbReference type="ARBA" id="ARBA00022722"/>
    </source>
</evidence>
<dbReference type="NCBIfam" id="TIGR00644">
    <property type="entry name" value="recJ"/>
    <property type="match status" value="1"/>
</dbReference>
<dbReference type="InterPro" id="IPR038763">
    <property type="entry name" value="DHH_sf"/>
</dbReference>
<protein>
    <recommendedName>
        <fullName evidence="2">Single-stranded-DNA-specific exonuclease RecJ</fullName>
    </recommendedName>
</protein>
<dbReference type="InterPro" id="IPR003156">
    <property type="entry name" value="DHHA1_dom"/>
</dbReference>
<dbReference type="PANTHER" id="PTHR30255">
    <property type="entry name" value="SINGLE-STRANDED-DNA-SPECIFIC EXONUCLEASE RECJ"/>
    <property type="match status" value="1"/>
</dbReference>
<sequence>MVTVSKKKWKNEEQIEDEKVKQLAKELDVSELFIKVCLQRGLTNAKAIRNFIKIDESWFHDPFLLHDMDKGMERIIQALESNEKITVYGDYDADGMTSTALLVEALDSLGANVNYYLPNRFIEGYGPNTQAFDKIIKDGTSLIITVDNGVAGHQAIEFAQNKQVDVIVTDHHELPENLPDAYAIIHPKHPKGNYPFSDLAGVGVTLKVVTALIGELPVEMLDIAAIGTVADLVSLTDENRAIVFFGLQMLQNTQREGLLQLFNVIGKDPEEISEETIGFQIAPRLNAVGRLGDASPCVELLTTHELQKAEELAMYINEKNEERKAIVEEITIDVLNKLKKDSEAEVIVLADEKWHPGVLGIVASRVVEQTQKVTLLFAIDSDTKIAKGSGRSIPSINLYEALLENEELFTQFGGHHMAAGMSAEEEQLPNIQKNLSRYVSQLEITDSYQEIDAYIPIEDLSIDSIKELDQLRPFGTDNNKPIIACSDVHVLKKRKVGAEGDHLKLLVGQDDHQLDIISFQNGKISEVLYEQQVISVAGYVEVNEWNGFSKPQMQMFDLKLQGPAIIDQRTSELTKDHLNHPDTDYIFYNEKIYEKAKPLIPNSSRAILLKNEEEALAYKATQEMVIVDCPFSISQFQNTVLENVDFVIRCLFYKKSHLYLIGLPSRQEFTKVYKYLAKHKNIDLQNEGHLLVQQLKMESAKVFLIVKVFLEAKFVIINNGVLNIINNPKKRDLQKTKSFLESKQQIAAEELFLYSSFNEVIYSINK</sequence>
<evidence type="ECO:0000259" key="7">
    <source>
        <dbReference type="Pfam" id="PF02272"/>
    </source>
</evidence>
<gene>
    <name evidence="10" type="primary">recJ</name>
    <name evidence="10" type="ORF">H9808_07640</name>
</gene>
<feature type="domain" description="DDH" evidence="6">
    <location>
        <begin position="84"/>
        <end position="228"/>
    </location>
</feature>
<dbReference type="SUPFAM" id="SSF64182">
    <property type="entry name" value="DHH phosphoesterases"/>
    <property type="match status" value="1"/>
</dbReference>
<dbReference type="GO" id="GO:0008409">
    <property type="term" value="F:5'-3' exonuclease activity"/>
    <property type="evidence" value="ECO:0007669"/>
    <property type="project" value="InterPro"/>
</dbReference>
<dbReference type="AlphaFoldDB" id="A0A9D2JXU7"/>
<dbReference type="Gene3D" id="3.90.1640.30">
    <property type="match status" value="1"/>
</dbReference>
<comment type="similarity">
    <text evidence="1">Belongs to the RecJ family.</text>
</comment>
<feature type="domain" description="RecJ OB" evidence="9">
    <location>
        <begin position="451"/>
        <end position="555"/>
    </location>
</feature>
<dbReference type="Pfam" id="PF01368">
    <property type="entry name" value="DHH"/>
    <property type="match status" value="1"/>
</dbReference>
<evidence type="ECO:0000256" key="2">
    <source>
        <dbReference type="ARBA" id="ARBA00019841"/>
    </source>
</evidence>
<keyword evidence="4" id="KW-0378">Hydrolase</keyword>
<name>A0A9D2JXU7_9LACT</name>
<reference evidence="10" key="1">
    <citation type="journal article" date="2021" name="PeerJ">
        <title>Extensive microbial diversity within the chicken gut microbiome revealed by metagenomics and culture.</title>
        <authorList>
            <person name="Gilroy R."/>
            <person name="Ravi A."/>
            <person name="Getino M."/>
            <person name="Pursley I."/>
            <person name="Horton D.L."/>
            <person name="Alikhan N.F."/>
            <person name="Baker D."/>
            <person name="Gharbi K."/>
            <person name="Hall N."/>
            <person name="Watson M."/>
            <person name="Adriaenssens E.M."/>
            <person name="Foster-Nyarko E."/>
            <person name="Jarju S."/>
            <person name="Secka A."/>
            <person name="Antonio M."/>
            <person name="Oren A."/>
            <person name="Chaudhuri R.R."/>
            <person name="La Ragione R."/>
            <person name="Hildebrand F."/>
            <person name="Pallen M.J."/>
        </authorList>
    </citation>
    <scope>NUCLEOTIDE SEQUENCE</scope>
    <source>
        <strain evidence="10">CHK169-4300</strain>
    </source>
</reference>
<accession>A0A9D2JXU7</accession>
<organism evidence="10 11">
    <name type="scientific">Candidatus Atopostipes pullistercoris</name>
    <dbReference type="NCBI Taxonomy" id="2838467"/>
    <lineage>
        <taxon>Bacteria</taxon>
        <taxon>Bacillati</taxon>
        <taxon>Bacillota</taxon>
        <taxon>Bacilli</taxon>
        <taxon>Lactobacillales</taxon>
        <taxon>Carnobacteriaceae</taxon>
        <taxon>Atopostipes</taxon>
    </lineage>
</organism>
<dbReference type="PANTHER" id="PTHR30255:SF2">
    <property type="entry name" value="SINGLE-STRANDED-DNA-SPECIFIC EXONUCLEASE RECJ"/>
    <property type="match status" value="1"/>
</dbReference>
<dbReference type="InterPro" id="IPR041122">
    <property type="entry name" value="RecJ_OB"/>
</dbReference>
<dbReference type="Gene3D" id="3.10.310.30">
    <property type="match status" value="1"/>
</dbReference>